<keyword evidence="5" id="KW-1185">Reference proteome</keyword>
<dbReference type="EMBL" id="JAEUBD010000753">
    <property type="protein sequence ID" value="KAH3672616.1"/>
    <property type="molecule type" value="Genomic_DNA"/>
</dbReference>
<dbReference type="Pfam" id="PF01370">
    <property type="entry name" value="Epimerase"/>
    <property type="match status" value="1"/>
</dbReference>
<accession>A0A9P8TB53</accession>
<dbReference type="Proteomes" id="UP000788993">
    <property type="component" value="Unassembled WGS sequence"/>
</dbReference>
<dbReference type="SUPFAM" id="SSF51735">
    <property type="entry name" value="NAD(P)-binding Rossmann-fold domains"/>
    <property type="match status" value="1"/>
</dbReference>
<proteinExistence type="inferred from homology"/>
<sequence length="347" mass="37875">MTLDWTIPKGTVVLVTGGTGFIGAHCIQVLLENGFRVKAAVRSKTKGEQLVKSFNKYESALTFGIIEDVSDYYSLVRLAEGCSGILHLASPYTYAVKDFAKELLDPALKGTQTVMEAAAAHKSIKRVVITSSFAAVFDATKGLQPNVVLTEEDFSPLTYEDGVNASDPAVAYRASKIVGERAAWDFISQRKPSFDISVLCPPMVYGPLATTELLSSLDNLNFSNLTIWKMATSGSATPVPPTKGPVYVDVRDLAFAHFRALVVPEAANQRFMVSAGDYSNQQICDDLRDNLSTSRAKHVPIGTPYQNTEPEHFTTDSSKAIEILGVTFRPIKDSVLDLVNQLYSYIE</sequence>
<dbReference type="InterPro" id="IPR036291">
    <property type="entry name" value="NAD(P)-bd_dom_sf"/>
</dbReference>
<gene>
    <name evidence="4" type="ORF">OGATHE_002261</name>
</gene>
<feature type="domain" description="NAD-dependent epimerase/dehydratase" evidence="3">
    <location>
        <begin position="13"/>
        <end position="266"/>
    </location>
</feature>
<reference evidence="4" key="1">
    <citation type="journal article" date="2021" name="Open Biol.">
        <title>Shared evolutionary footprints suggest mitochondrial oxidative damage underlies multiple complex I losses in fungi.</title>
        <authorList>
            <person name="Schikora-Tamarit M.A."/>
            <person name="Marcet-Houben M."/>
            <person name="Nosek J."/>
            <person name="Gabaldon T."/>
        </authorList>
    </citation>
    <scope>NUCLEOTIDE SEQUENCE</scope>
    <source>
        <strain evidence="4">NCAIM Y.01608</strain>
    </source>
</reference>
<dbReference type="Gene3D" id="3.40.50.720">
    <property type="entry name" value="NAD(P)-binding Rossmann-like Domain"/>
    <property type="match status" value="1"/>
</dbReference>
<dbReference type="CDD" id="cd05227">
    <property type="entry name" value="AR_SDR_e"/>
    <property type="match status" value="1"/>
</dbReference>
<keyword evidence="1" id="KW-0560">Oxidoreductase</keyword>
<dbReference type="PANTHER" id="PTHR10366">
    <property type="entry name" value="NAD DEPENDENT EPIMERASE/DEHYDRATASE"/>
    <property type="match status" value="1"/>
</dbReference>
<evidence type="ECO:0000256" key="1">
    <source>
        <dbReference type="ARBA" id="ARBA00023002"/>
    </source>
</evidence>
<dbReference type="InterPro" id="IPR001509">
    <property type="entry name" value="Epimerase_deHydtase"/>
</dbReference>
<comment type="caution">
    <text evidence="4">The sequence shown here is derived from an EMBL/GenBank/DDBJ whole genome shotgun (WGS) entry which is preliminary data.</text>
</comment>
<reference evidence="4" key="2">
    <citation type="submission" date="2021-01" db="EMBL/GenBank/DDBJ databases">
        <authorList>
            <person name="Schikora-Tamarit M.A."/>
        </authorList>
    </citation>
    <scope>NUCLEOTIDE SEQUENCE</scope>
    <source>
        <strain evidence="4">NCAIM Y.01608</strain>
    </source>
</reference>
<dbReference type="AlphaFoldDB" id="A0A9P8TB53"/>
<organism evidence="4 5">
    <name type="scientific">Ogataea polymorpha</name>
    <dbReference type="NCBI Taxonomy" id="460523"/>
    <lineage>
        <taxon>Eukaryota</taxon>
        <taxon>Fungi</taxon>
        <taxon>Dikarya</taxon>
        <taxon>Ascomycota</taxon>
        <taxon>Saccharomycotina</taxon>
        <taxon>Pichiomycetes</taxon>
        <taxon>Pichiales</taxon>
        <taxon>Pichiaceae</taxon>
        <taxon>Ogataea</taxon>
    </lineage>
</organism>
<evidence type="ECO:0000313" key="5">
    <source>
        <dbReference type="Proteomes" id="UP000788993"/>
    </source>
</evidence>
<evidence type="ECO:0000256" key="2">
    <source>
        <dbReference type="ARBA" id="ARBA00023445"/>
    </source>
</evidence>
<evidence type="ECO:0000313" key="4">
    <source>
        <dbReference type="EMBL" id="KAH3672616.1"/>
    </source>
</evidence>
<evidence type="ECO:0000259" key="3">
    <source>
        <dbReference type="Pfam" id="PF01370"/>
    </source>
</evidence>
<dbReference type="GO" id="GO:0016616">
    <property type="term" value="F:oxidoreductase activity, acting on the CH-OH group of donors, NAD or NADP as acceptor"/>
    <property type="evidence" value="ECO:0007669"/>
    <property type="project" value="TreeGrafter"/>
</dbReference>
<name>A0A9P8TB53_9ASCO</name>
<protein>
    <recommendedName>
        <fullName evidence="3">NAD-dependent epimerase/dehydratase domain-containing protein</fullName>
    </recommendedName>
</protein>
<dbReference type="PANTHER" id="PTHR10366:SF579">
    <property type="entry name" value="3-BETA HYDROXYSTEROID DEHYDROGENASE_ISOMERASE FAMILY PROTEIN (AFU_ORTHOLOGUE AFUA_3G02250)"/>
    <property type="match status" value="1"/>
</dbReference>
<comment type="similarity">
    <text evidence="2">Belongs to the NAD(P)-dependent epimerase/dehydratase family. Dihydroflavonol-4-reductase subfamily.</text>
</comment>
<dbReference type="InterPro" id="IPR050425">
    <property type="entry name" value="NAD(P)_dehydrat-like"/>
</dbReference>